<evidence type="ECO:0000256" key="1">
    <source>
        <dbReference type="ARBA" id="ARBA00022553"/>
    </source>
</evidence>
<evidence type="ECO:0000313" key="6">
    <source>
        <dbReference type="Proteomes" id="UP000557688"/>
    </source>
</evidence>
<dbReference type="GO" id="GO:0000160">
    <property type="term" value="P:phosphorelay signal transduction system"/>
    <property type="evidence" value="ECO:0007669"/>
    <property type="project" value="InterPro"/>
</dbReference>
<evidence type="ECO:0000256" key="2">
    <source>
        <dbReference type="PROSITE-ProRule" id="PRU00169"/>
    </source>
</evidence>
<evidence type="ECO:0000259" key="3">
    <source>
        <dbReference type="PROSITE" id="PS50110"/>
    </source>
</evidence>
<reference evidence="4 6" key="2">
    <citation type="submission" date="2020-08" db="EMBL/GenBank/DDBJ databases">
        <title>Genomic Encyclopedia of Type Strains, Phase III (KMG-III): the genomes of soil and plant-associated and newly described type strains.</title>
        <authorList>
            <person name="Whitman W."/>
        </authorList>
    </citation>
    <scope>NUCLEOTIDE SEQUENCE [LARGE SCALE GENOMIC DNA]</scope>
    <source>
        <strain evidence="4 6">CECT 8088</strain>
    </source>
</reference>
<dbReference type="InterPro" id="IPR050595">
    <property type="entry name" value="Bact_response_regulator"/>
</dbReference>
<name>A0A850NVL9_9PROT</name>
<dbReference type="Proteomes" id="UP000565205">
    <property type="component" value="Unassembled WGS sequence"/>
</dbReference>
<dbReference type="Gene3D" id="3.40.50.2300">
    <property type="match status" value="1"/>
</dbReference>
<gene>
    <name evidence="4" type="ORF">FHR90_000320</name>
    <name evidence="5" type="ORF">HUK83_11110</name>
</gene>
<dbReference type="PANTHER" id="PTHR44591:SF3">
    <property type="entry name" value="RESPONSE REGULATORY DOMAIN-CONTAINING PROTEIN"/>
    <property type="match status" value="1"/>
</dbReference>
<evidence type="ECO:0000313" key="7">
    <source>
        <dbReference type="Proteomes" id="UP000565205"/>
    </source>
</evidence>
<protein>
    <submittedName>
        <fullName evidence="4">CheY-like chemotaxis protein</fullName>
    </submittedName>
    <submittedName>
        <fullName evidence="5">Response regulator</fullName>
    </submittedName>
</protein>
<dbReference type="InterPro" id="IPR001789">
    <property type="entry name" value="Sig_transdc_resp-reg_receiver"/>
</dbReference>
<dbReference type="InterPro" id="IPR011006">
    <property type="entry name" value="CheY-like_superfamily"/>
</dbReference>
<dbReference type="EMBL" id="JACHXV010000001">
    <property type="protein sequence ID" value="MBB3172514.1"/>
    <property type="molecule type" value="Genomic_DNA"/>
</dbReference>
<evidence type="ECO:0000313" key="4">
    <source>
        <dbReference type="EMBL" id="MBB3172514.1"/>
    </source>
</evidence>
<dbReference type="RefSeq" id="WP_176624769.1">
    <property type="nucleotide sequence ID" value="NZ_JABXXQ010000237.1"/>
</dbReference>
<accession>A0A850NVL9</accession>
<dbReference type="Proteomes" id="UP000557688">
    <property type="component" value="Unassembled WGS sequence"/>
</dbReference>
<reference evidence="5 7" key="1">
    <citation type="submission" date="2020-06" db="EMBL/GenBank/DDBJ databases">
        <title>Description of novel acetic acid bacteria.</title>
        <authorList>
            <person name="Sombolestani A."/>
        </authorList>
    </citation>
    <scope>NUCLEOTIDE SEQUENCE [LARGE SCALE GENOMIC DNA]</scope>
    <source>
        <strain evidence="5 7">LMG 26838</strain>
    </source>
</reference>
<dbReference type="Pfam" id="PF00072">
    <property type="entry name" value="Response_reg"/>
    <property type="match status" value="1"/>
</dbReference>
<keyword evidence="6" id="KW-1185">Reference proteome</keyword>
<organism evidence="5 7">
    <name type="scientific">Endobacter medicaginis</name>
    <dbReference type="NCBI Taxonomy" id="1181271"/>
    <lineage>
        <taxon>Bacteria</taxon>
        <taxon>Pseudomonadati</taxon>
        <taxon>Pseudomonadota</taxon>
        <taxon>Alphaproteobacteria</taxon>
        <taxon>Acetobacterales</taxon>
        <taxon>Acetobacteraceae</taxon>
        <taxon>Endobacter</taxon>
    </lineage>
</organism>
<dbReference type="SUPFAM" id="SSF52172">
    <property type="entry name" value="CheY-like"/>
    <property type="match status" value="1"/>
</dbReference>
<comment type="caution">
    <text evidence="5">The sequence shown here is derived from an EMBL/GenBank/DDBJ whole genome shotgun (WGS) entry which is preliminary data.</text>
</comment>
<proteinExistence type="predicted"/>
<dbReference type="AlphaFoldDB" id="A0A850NVL9"/>
<dbReference type="PROSITE" id="PS50110">
    <property type="entry name" value="RESPONSE_REGULATORY"/>
    <property type="match status" value="1"/>
</dbReference>
<feature type="modified residue" description="4-aspartylphosphate" evidence="2">
    <location>
        <position position="56"/>
    </location>
</feature>
<feature type="domain" description="Response regulatory" evidence="3">
    <location>
        <begin position="7"/>
        <end position="118"/>
    </location>
</feature>
<dbReference type="CDD" id="cd00156">
    <property type="entry name" value="REC"/>
    <property type="match status" value="1"/>
</dbReference>
<keyword evidence="1 2" id="KW-0597">Phosphoprotein</keyword>
<evidence type="ECO:0000313" key="5">
    <source>
        <dbReference type="EMBL" id="NVN30878.1"/>
    </source>
</evidence>
<dbReference type="SMART" id="SM00448">
    <property type="entry name" value="REC"/>
    <property type="match status" value="1"/>
</dbReference>
<dbReference type="EMBL" id="JABXXQ010000237">
    <property type="protein sequence ID" value="NVN30878.1"/>
    <property type="molecule type" value="Genomic_DNA"/>
</dbReference>
<sequence length="126" mass="13344">MSEDMPRLLLVEDEFLIRMTLAEILADDGFEVIEAATGAEALAQMQASPPDIVLTDLNLPGGMDGFGVARAVRQQAGGVPVLFTSGEPIDPSRLGPRDRALTKPYLPSSVGPVLREMIARATDPAG</sequence>
<dbReference type="PANTHER" id="PTHR44591">
    <property type="entry name" value="STRESS RESPONSE REGULATOR PROTEIN 1"/>
    <property type="match status" value="1"/>
</dbReference>